<evidence type="ECO:0000313" key="10">
    <source>
        <dbReference type="EMBL" id="NOV48115.1"/>
    </source>
</evidence>
<comment type="similarity">
    <text evidence="3">Belongs to the nudE family.</text>
</comment>
<dbReference type="EMBL" id="GIIL01004389">
    <property type="protein sequence ID" value="NOV48115.1"/>
    <property type="molecule type" value="Transcribed_RNA"/>
</dbReference>
<dbReference type="GO" id="GO:0051642">
    <property type="term" value="P:centrosome localization"/>
    <property type="evidence" value="ECO:0007669"/>
    <property type="project" value="TreeGrafter"/>
</dbReference>
<dbReference type="Pfam" id="PF04880">
    <property type="entry name" value="NUDE_C"/>
    <property type="match status" value="1"/>
</dbReference>
<dbReference type="AlphaFoldDB" id="A0A6M2DP60"/>
<dbReference type="GO" id="GO:0005874">
    <property type="term" value="C:microtubule"/>
    <property type="evidence" value="ECO:0007669"/>
    <property type="project" value="UniProtKB-KW"/>
</dbReference>
<dbReference type="Gene3D" id="6.10.250.1080">
    <property type="match status" value="1"/>
</dbReference>
<keyword evidence="5" id="KW-0493">Microtubule</keyword>
<dbReference type="GO" id="GO:0007020">
    <property type="term" value="P:microtubule nucleation"/>
    <property type="evidence" value="ECO:0007669"/>
    <property type="project" value="TreeGrafter"/>
</dbReference>
<evidence type="ECO:0000256" key="8">
    <source>
        <dbReference type="SAM" id="Coils"/>
    </source>
</evidence>
<dbReference type="GO" id="GO:0007100">
    <property type="term" value="P:mitotic centrosome separation"/>
    <property type="evidence" value="ECO:0007669"/>
    <property type="project" value="TreeGrafter"/>
</dbReference>
<reference evidence="10" key="1">
    <citation type="submission" date="2020-03" db="EMBL/GenBank/DDBJ databases">
        <title>Transcriptomic Profiling of the Digestive Tract of the Rat Flea, Xenopsylla cheopis, Following Blood Feeding and Infection with Yersinia pestis.</title>
        <authorList>
            <person name="Bland D.M."/>
            <person name="Martens C.A."/>
            <person name="Virtaneva K."/>
            <person name="Kanakabandi K."/>
            <person name="Long D."/>
            <person name="Rosenke R."/>
            <person name="Saturday G.A."/>
            <person name="Hoyt F.H."/>
            <person name="Bruno D.P."/>
            <person name="Ribeiro J.M.C."/>
            <person name="Hinnebusch J."/>
        </authorList>
    </citation>
    <scope>NUCLEOTIDE SEQUENCE</scope>
</reference>
<feature type="domain" description="NUDE" evidence="9">
    <location>
        <begin position="129"/>
        <end position="256"/>
    </location>
</feature>
<proteinExistence type="inferred from homology"/>
<feature type="coiled-coil region" evidence="8">
    <location>
        <begin position="17"/>
        <end position="177"/>
    </location>
</feature>
<organism evidence="10">
    <name type="scientific">Xenopsylla cheopis</name>
    <name type="common">Oriental rat flea</name>
    <name type="synonym">Pulex cheopis</name>
    <dbReference type="NCBI Taxonomy" id="163159"/>
    <lineage>
        <taxon>Eukaryota</taxon>
        <taxon>Metazoa</taxon>
        <taxon>Ecdysozoa</taxon>
        <taxon>Arthropoda</taxon>
        <taxon>Hexapoda</taxon>
        <taxon>Insecta</taxon>
        <taxon>Pterygota</taxon>
        <taxon>Neoptera</taxon>
        <taxon>Endopterygota</taxon>
        <taxon>Siphonaptera</taxon>
        <taxon>Pulicidae</taxon>
        <taxon>Xenopsyllinae</taxon>
        <taxon>Xenopsylla</taxon>
    </lineage>
</organism>
<evidence type="ECO:0000256" key="4">
    <source>
        <dbReference type="ARBA" id="ARBA00022490"/>
    </source>
</evidence>
<dbReference type="GO" id="GO:0005819">
    <property type="term" value="C:spindle"/>
    <property type="evidence" value="ECO:0007669"/>
    <property type="project" value="UniProtKB-SubCell"/>
</dbReference>
<dbReference type="GO" id="GO:0000132">
    <property type="term" value="P:establishment of mitotic spindle orientation"/>
    <property type="evidence" value="ECO:0007669"/>
    <property type="project" value="TreeGrafter"/>
</dbReference>
<dbReference type="GO" id="GO:0016477">
    <property type="term" value="P:cell migration"/>
    <property type="evidence" value="ECO:0007669"/>
    <property type="project" value="TreeGrafter"/>
</dbReference>
<dbReference type="GO" id="GO:0005871">
    <property type="term" value="C:kinesin complex"/>
    <property type="evidence" value="ECO:0007669"/>
    <property type="project" value="TreeGrafter"/>
</dbReference>
<evidence type="ECO:0000256" key="2">
    <source>
        <dbReference type="ARBA" id="ARBA00004300"/>
    </source>
</evidence>
<dbReference type="PANTHER" id="PTHR10921:SF1">
    <property type="entry name" value="NUCLEAR DISTRIBUTION PROTEIN NUDE HOMOLOG"/>
    <property type="match status" value="1"/>
</dbReference>
<evidence type="ECO:0000256" key="1">
    <source>
        <dbReference type="ARBA" id="ARBA00004186"/>
    </source>
</evidence>
<dbReference type="PANTHER" id="PTHR10921">
    <property type="entry name" value="NUCLEAR DISTRIBUTION PROTEIN NUDE HOMOLOG 1"/>
    <property type="match status" value="1"/>
</dbReference>
<dbReference type="GO" id="GO:0008017">
    <property type="term" value="F:microtubule binding"/>
    <property type="evidence" value="ECO:0007669"/>
    <property type="project" value="InterPro"/>
</dbReference>
<dbReference type="InterPro" id="IPR006964">
    <property type="entry name" value="NUDE_dom"/>
</dbReference>
<dbReference type="GO" id="GO:0005813">
    <property type="term" value="C:centrosome"/>
    <property type="evidence" value="ECO:0007669"/>
    <property type="project" value="UniProtKB-SubCell"/>
</dbReference>
<evidence type="ECO:0000256" key="7">
    <source>
        <dbReference type="ARBA" id="ARBA00023212"/>
    </source>
</evidence>
<keyword evidence="4" id="KW-0963">Cytoplasm</keyword>
<keyword evidence="7" id="KW-0206">Cytoskeleton</keyword>
<dbReference type="GO" id="GO:0007059">
    <property type="term" value="P:chromosome segregation"/>
    <property type="evidence" value="ECO:0007669"/>
    <property type="project" value="TreeGrafter"/>
</dbReference>
<keyword evidence="6 8" id="KW-0175">Coiled coil</keyword>
<evidence type="ECO:0000256" key="5">
    <source>
        <dbReference type="ARBA" id="ARBA00022701"/>
    </source>
</evidence>
<evidence type="ECO:0000259" key="9">
    <source>
        <dbReference type="Pfam" id="PF04880"/>
    </source>
</evidence>
<name>A0A6M2DP60_XENCH</name>
<protein>
    <submittedName>
        <fullName evidence="10">Putative lis1-interacting protein nude</fullName>
    </submittedName>
</protein>
<dbReference type="GO" id="GO:0000776">
    <property type="term" value="C:kinetochore"/>
    <property type="evidence" value="ECO:0007669"/>
    <property type="project" value="TreeGrafter"/>
</dbReference>
<dbReference type="GO" id="GO:0047496">
    <property type="term" value="P:vesicle transport along microtubule"/>
    <property type="evidence" value="ECO:0007669"/>
    <property type="project" value="TreeGrafter"/>
</dbReference>
<sequence length="383" mass="44189">MDFVNKDQEISYWKDLADKYLQEKSDAQQELEDFTEESRQLERELEASLEQSDNIIRDLQLTNRNLQAELESSRNKLESVQKEYYSLEVNCNALSSEKEKLLIYIRELEQKNDDLERAHRNVTESVATFEDLLNKAYEKNALLENEVGEKENLQVQLQRLRDEARDLKQELKVKGKDCDKSITNGHSNSYMNLSMDSNRLHCEMETQTVDNHSTPIKQPVLGINGNTLTPAGRISAMNIVGDLLRKVGFGKLLCPTCSRVSCSCDPKDLETNVKKNYKRLFIDGRYRPENLNRMDDTEEELNSMEFRLIQTTCALRAQNEDAVAFKGQEQEAERNGTGYASTLNSFFRSRSNNDLSRGQDVSARFQLWLNNLMNKPAKDIDKN</sequence>
<accession>A0A6M2DP60</accession>
<evidence type="ECO:0000256" key="3">
    <source>
        <dbReference type="ARBA" id="ARBA00007429"/>
    </source>
</evidence>
<dbReference type="InterPro" id="IPR033494">
    <property type="entry name" value="NUDE"/>
</dbReference>
<comment type="subcellular location">
    <subcellularLocation>
        <location evidence="2">Cytoplasm</location>
        <location evidence="2">Cytoskeleton</location>
        <location evidence="2">Microtubule organizing center</location>
        <location evidence="2">Centrosome</location>
    </subcellularLocation>
    <subcellularLocation>
        <location evidence="1">Cytoplasm</location>
        <location evidence="1">Cytoskeleton</location>
        <location evidence="1">Spindle</location>
    </subcellularLocation>
</comment>
<evidence type="ECO:0000256" key="6">
    <source>
        <dbReference type="ARBA" id="ARBA00023054"/>
    </source>
</evidence>